<dbReference type="InterPro" id="IPR013785">
    <property type="entry name" value="Aldolase_TIM"/>
</dbReference>
<evidence type="ECO:0000313" key="4">
    <source>
        <dbReference type="EMBL" id="GAG83917.1"/>
    </source>
</evidence>
<sequence>MHMSKLFESFAIGDLVIKNRFVRSPTTSYWSDEGGILRDPILEYYEKLAKGGVGLIIKGHSYVSEKGKAHNCQSGLSSEKHIPRMKELTDLVHSHDSKIIAQLNHAGMTGVNDRATASKYSTEKWEARELSLEDLTEIIHDFGIAAKNAITAGFDGVQIHGAHG</sequence>
<dbReference type="SUPFAM" id="SSF51395">
    <property type="entry name" value="FMN-linked oxidoreductases"/>
    <property type="match status" value="1"/>
</dbReference>
<evidence type="ECO:0000256" key="1">
    <source>
        <dbReference type="ARBA" id="ARBA00022630"/>
    </source>
</evidence>
<dbReference type="PANTHER" id="PTHR43656:SF2">
    <property type="entry name" value="BINDING OXIDOREDUCTASE, PUTATIVE (AFU_ORTHOLOGUE AFUA_2G08260)-RELATED"/>
    <property type="match status" value="1"/>
</dbReference>
<dbReference type="GO" id="GO:0010181">
    <property type="term" value="F:FMN binding"/>
    <property type="evidence" value="ECO:0007669"/>
    <property type="project" value="InterPro"/>
</dbReference>
<gene>
    <name evidence="4" type="ORF">S01H4_26317</name>
</gene>
<proteinExistence type="predicted"/>
<feature type="non-terminal residue" evidence="4">
    <location>
        <position position="164"/>
    </location>
</feature>
<organism evidence="4">
    <name type="scientific">marine sediment metagenome</name>
    <dbReference type="NCBI Taxonomy" id="412755"/>
    <lineage>
        <taxon>unclassified sequences</taxon>
        <taxon>metagenomes</taxon>
        <taxon>ecological metagenomes</taxon>
    </lineage>
</organism>
<dbReference type="InterPro" id="IPR001155">
    <property type="entry name" value="OxRdtase_FMN_N"/>
</dbReference>
<dbReference type="PANTHER" id="PTHR43656">
    <property type="entry name" value="BINDING OXIDOREDUCTASE, PUTATIVE (AFU_ORTHOLOGUE AFUA_2G08260)-RELATED"/>
    <property type="match status" value="1"/>
</dbReference>
<reference evidence="4" key="1">
    <citation type="journal article" date="2014" name="Front. Microbiol.">
        <title>High frequency of phylogenetically diverse reductive dehalogenase-homologous genes in deep subseafloor sedimentary metagenomes.</title>
        <authorList>
            <person name="Kawai M."/>
            <person name="Futagami T."/>
            <person name="Toyoda A."/>
            <person name="Takaki Y."/>
            <person name="Nishi S."/>
            <person name="Hori S."/>
            <person name="Arai W."/>
            <person name="Tsubouchi T."/>
            <person name="Morono Y."/>
            <person name="Uchiyama I."/>
            <person name="Ito T."/>
            <person name="Fujiyama A."/>
            <person name="Inagaki F."/>
            <person name="Takami H."/>
        </authorList>
    </citation>
    <scope>NUCLEOTIDE SEQUENCE</scope>
    <source>
        <strain evidence="4">Expedition CK06-06</strain>
    </source>
</reference>
<keyword evidence="2" id="KW-0560">Oxidoreductase</keyword>
<dbReference type="Gene3D" id="3.20.20.70">
    <property type="entry name" value="Aldolase class I"/>
    <property type="match status" value="1"/>
</dbReference>
<accession>X1BRY4</accession>
<keyword evidence="1" id="KW-0285">Flavoprotein</keyword>
<dbReference type="InterPro" id="IPR051799">
    <property type="entry name" value="NADH_flavin_oxidoreductase"/>
</dbReference>
<dbReference type="Pfam" id="PF00724">
    <property type="entry name" value="Oxidored_FMN"/>
    <property type="match status" value="1"/>
</dbReference>
<evidence type="ECO:0000256" key="2">
    <source>
        <dbReference type="ARBA" id="ARBA00023002"/>
    </source>
</evidence>
<dbReference type="GO" id="GO:0016491">
    <property type="term" value="F:oxidoreductase activity"/>
    <property type="evidence" value="ECO:0007669"/>
    <property type="project" value="UniProtKB-KW"/>
</dbReference>
<evidence type="ECO:0000259" key="3">
    <source>
        <dbReference type="Pfam" id="PF00724"/>
    </source>
</evidence>
<protein>
    <recommendedName>
        <fullName evidence="3">NADH:flavin oxidoreductase/NADH oxidase N-terminal domain-containing protein</fullName>
    </recommendedName>
</protein>
<dbReference type="EMBL" id="BART01012674">
    <property type="protein sequence ID" value="GAG83917.1"/>
    <property type="molecule type" value="Genomic_DNA"/>
</dbReference>
<dbReference type="AlphaFoldDB" id="X1BRY4"/>
<comment type="caution">
    <text evidence="4">The sequence shown here is derived from an EMBL/GenBank/DDBJ whole genome shotgun (WGS) entry which is preliminary data.</text>
</comment>
<name>X1BRY4_9ZZZZ</name>
<feature type="domain" description="NADH:flavin oxidoreductase/NADH oxidase N-terminal" evidence="3">
    <location>
        <begin position="5"/>
        <end position="164"/>
    </location>
</feature>